<dbReference type="AlphaFoldDB" id="A0A382V8Z3"/>
<evidence type="ECO:0000313" key="9">
    <source>
        <dbReference type="EMBL" id="SVD42341.1"/>
    </source>
</evidence>
<dbReference type="GO" id="GO:0015648">
    <property type="term" value="F:lipid-linked peptidoglycan transporter activity"/>
    <property type="evidence" value="ECO:0007669"/>
    <property type="project" value="TreeGrafter"/>
</dbReference>
<dbReference type="PANTHER" id="PTHR47019">
    <property type="entry name" value="LIPID II FLIPPASE MURJ"/>
    <property type="match status" value="1"/>
</dbReference>
<dbReference type="PANTHER" id="PTHR47019:SF1">
    <property type="entry name" value="LIPID II FLIPPASE MURJ"/>
    <property type="match status" value="1"/>
</dbReference>
<gene>
    <name evidence="9" type="ORF">METZ01_LOCUS395195</name>
</gene>
<feature type="transmembrane region" description="Helical" evidence="8">
    <location>
        <begin position="137"/>
        <end position="158"/>
    </location>
</feature>
<proteinExistence type="predicted"/>
<feature type="transmembrane region" description="Helical" evidence="8">
    <location>
        <begin position="12"/>
        <end position="32"/>
    </location>
</feature>
<feature type="transmembrane region" description="Helical" evidence="8">
    <location>
        <begin position="71"/>
        <end position="98"/>
    </location>
</feature>
<feature type="transmembrane region" description="Helical" evidence="8">
    <location>
        <begin position="262"/>
        <end position="280"/>
    </location>
</feature>
<sequence length="287" mass="31331">ASRLLGMVREICYARFMGDGLVAGAFVLAFMIPNLFRRLLGEGALMAAFIPVFKDQEKNVGEEAMWRTANALLSGLVVVLAVIVGVGLLGITAALEWGHFDKKITLMLELLRWVFPYLMLICLAAAVMGILNSRGHFFLPALGALILNVVMIASVLFLAPRWGVELEDQIFALAVGVLVAGVAQLLYQLPTLWREGFRPQWISPWVDDSVRTILQRLGPGVIGVAAFQLNVLATYCIGFFVGEHVVASYGYAVRLLELPQGLFAVSMATFLLPALSGLAAEKKFDDF</sequence>
<keyword evidence="3 8" id="KW-0812">Transmembrane</keyword>
<evidence type="ECO:0000256" key="5">
    <source>
        <dbReference type="ARBA" id="ARBA00022984"/>
    </source>
</evidence>
<feature type="transmembrane region" description="Helical" evidence="8">
    <location>
        <begin position="221"/>
        <end position="241"/>
    </location>
</feature>
<dbReference type="GO" id="GO:0008360">
    <property type="term" value="P:regulation of cell shape"/>
    <property type="evidence" value="ECO:0007669"/>
    <property type="project" value="UniProtKB-KW"/>
</dbReference>
<feature type="non-terminal residue" evidence="9">
    <location>
        <position position="1"/>
    </location>
</feature>
<dbReference type="GO" id="GO:0009252">
    <property type="term" value="P:peptidoglycan biosynthetic process"/>
    <property type="evidence" value="ECO:0007669"/>
    <property type="project" value="UniProtKB-KW"/>
</dbReference>
<keyword evidence="2" id="KW-1003">Cell membrane</keyword>
<evidence type="ECO:0000256" key="8">
    <source>
        <dbReference type="SAM" id="Phobius"/>
    </source>
</evidence>
<keyword evidence="6 8" id="KW-1133">Transmembrane helix</keyword>
<dbReference type="PRINTS" id="PR01806">
    <property type="entry name" value="VIRFACTRMVIN"/>
</dbReference>
<reference evidence="9" key="1">
    <citation type="submission" date="2018-05" db="EMBL/GenBank/DDBJ databases">
        <authorList>
            <person name="Lanie J.A."/>
            <person name="Ng W.-L."/>
            <person name="Kazmierczak K.M."/>
            <person name="Andrzejewski T.M."/>
            <person name="Davidsen T.M."/>
            <person name="Wayne K.J."/>
            <person name="Tettelin H."/>
            <person name="Glass J.I."/>
            <person name="Rusch D."/>
            <person name="Podicherti R."/>
            <person name="Tsui H.-C.T."/>
            <person name="Winkler M.E."/>
        </authorList>
    </citation>
    <scope>NUCLEOTIDE SEQUENCE</scope>
</reference>
<accession>A0A382V8Z3</accession>
<evidence type="ECO:0008006" key="10">
    <source>
        <dbReference type="Google" id="ProtNLM"/>
    </source>
</evidence>
<keyword evidence="5" id="KW-0573">Peptidoglycan synthesis</keyword>
<evidence type="ECO:0000256" key="7">
    <source>
        <dbReference type="ARBA" id="ARBA00023136"/>
    </source>
</evidence>
<dbReference type="InterPro" id="IPR051050">
    <property type="entry name" value="Lipid_II_flippase_MurJ/MviN"/>
</dbReference>
<feature type="non-terminal residue" evidence="9">
    <location>
        <position position="287"/>
    </location>
</feature>
<name>A0A382V8Z3_9ZZZZ</name>
<evidence type="ECO:0000256" key="1">
    <source>
        <dbReference type="ARBA" id="ARBA00004651"/>
    </source>
</evidence>
<evidence type="ECO:0000256" key="2">
    <source>
        <dbReference type="ARBA" id="ARBA00022475"/>
    </source>
</evidence>
<dbReference type="EMBL" id="UINC01149707">
    <property type="protein sequence ID" value="SVD42341.1"/>
    <property type="molecule type" value="Genomic_DNA"/>
</dbReference>
<feature type="transmembrane region" description="Helical" evidence="8">
    <location>
        <begin position="170"/>
        <end position="189"/>
    </location>
</feature>
<dbReference type="Pfam" id="PF03023">
    <property type="entry name" value="MurJ"/>
    <property type="match status" value="1"/>
</dbReference>
<evidence type="ECO:0000256" key="4">
    <source>
        <dbReference type="ARBA" id="ARBA00022960"/>
    </source>
</evidence>
<protein>
    <recommendedName>
        <fullName evidence="10">Murein biosynthesis integral membrane protein MurJ</fullName>
    </recommendedName>
</protein>
<evidence type="ECO:0000256" key="6">
    <source>
        <dbReference type="ARBA" id="ARBA00022989"/>
    </source>
</evidence>
<dbReference type="GO" id="GO:0005886">
    <property type="term" value="C:plasma membrane"/>
    <property type="evidence" value="ECO:0007669"/>
    <property type="project" value="UniProtKB-SubCell"/>
</dbReference>
<organism evidence="9">
    <name type="scientific">marine metagenome</name>
    <dbReference type="NCBI Taxonomy" id="408172"/>
    <lineage>
        <taxon>unclassified sequences</taxon>
        <taxon>metagenomes</taxon>
        <taxon>ecological metagenomes</taxon>
    </lineage>
</organism>
<keyword evidence="4" id="KW-0133">Cell shape</keyword>
<keyword evidence="7 8" id="KW-0472">Membrane</keyword>
<comment type="subcellular location">
    <subcellularLocation>
        <location evidence="1">Cell membrane</location>
        <topology evidence="1">Multi-pass membrane protein</topology>
    </subcellularLocation>
</comment>
<evidence type="ECO:0000256" key="3">
    <source>
        <dbReference type="ARBA" id="ARBA00022692"/>
    </source>
</evidence>
<dbReference type="GO" id="GO:0034204">
    <property type="term" value="P:lipid translocation"/>
    <property type="evidence" value="ECO:0007669"/>
    <property type="project" value="TreeGrafter"/>
</dbReference>
<dbReference type="InterPro" id="IPR004268">
    <property type="entry name" value="MurJ"/>
</dbReference>
<feature type="transmembrane region" description="Helical" evidence="8">
    <location>
        <begin position="110"/>
        <end position="131"/>
    </location>
</feature>